<sequence length="199" mass="22277">MHLIKRMKATATLTIFITTNILILNCDATEPVTASTSADKRSYTLLDAQGKTVTAHARCATIIASGLTWELKTDDASAHDKDNIYRWGGKGAEKTGTIFFDDWNSLLNATNTEKLCGFDDWRVPTIDELKTLATNTAEKTTVNPEIFQLTLEAPYWSVSTYQNYPEHAQTVDFVTGVSNYYNGFRGDRLPLRLVRSNKK</sequence>
<evidence type="ECO:0000313" key="3">
    <source>
        <dbReference type="Proteomes" id="UP001253595"/>
    </source>
</evidence>
<reference evidence="2 3" key="1">
    <citation type="submission" date="2023-07" db="EMBL/GenBank/DDBJ databases">
        <title>Sorghum-associated microbial communities from plants grown in Nebraska, USA.</title>
        <authorList>
            <person name="Schachtman D."/>
        </authorList>
    </citation>
    <scope>NUCLEOTIDE SEQUENCE [LARGE SCALE GENOMIC DNA]</scope>
    <source>
        <strain evidence="2 3">BE190</strain>
    </source>
</reference>
<organism evidence="2 3">
    <name type="scientific">Cellvibrio fibrivorans</name>
    <dbReference type="NCBI Taxonomy" id="126350"/>
    <lineage>
        <taxon>Bacteria</taxon>
        <taxon>Pseudomonadati</taxon>
        <taxon>Pseudomonadota</taxon>
        <taxon>Gammaproteobacteria</taxon>
        <taxon>Cellvibrionales</taxon>
        <taxon>Cellvibrionaceae</taxon>
        <taxon>Cellvibrio</taxon>
    </lineage>
</organism>
<dbReference type="RefSeq" id="WP_310071150.1">
    <property type="nucleotide sequence ID" value="NZ_JAVDVX010000002.1"/>
</dbReference>
<feature type="domain" description="Lcl C-terminal" evidence="1">
    <location>
        <begin position="65"/>
        <end position="195"/>
    </location>
</feature>
<proteinExistence type="predicted"/>
<comment type="caution">
    <text evidence="2">The sequence shown here is derived from an EMBL/GenBank/DDBJ whole genome shotgun (WGS) entry which is preliminary data.</text>
</comment>
<gene>
    <name evidence="2" type="ORF">J2X05_001692</name>
</gene>
<dbReference type="Pfam" id="PF07603">
    <property type="entry name" value="Lcl_C"/>
    <property type="match status" value="1"/>
</dbReference>
<keyword evidence="3" id="KW-1185">Reference proteome</keyword>
<dbReference type="InterPro" id="IPR011460">
    <property type="entry name" value="Lcl_C"/>
</dbReference>
<accession>A0ABU1UWX6</accession>
<name>A0ABU1UWX6_9GAMM</name>
<dbReference type="Proteomes" id="UP001253595">
    <property type="component" value="Unassembled WGS sequence"/>
</dbReference>
<dbReference type="EMBL" id="JAVDVX010000002">
    <property type="protein sequence ID" value="MDR7089686.1"/>
    <property type="molecule type" value="Genomic_DNA"/>
</dbReference>
<evidence type="ECO:0000313" key="2">
    <source>
        <dbReference type="EMBL" id="MDR7089686.1"/>
    </source>
</evidence>
<evidence type="ECO:0000259" key="1">
    <source>
        <dbReference type="Pfam" id="PF07603"/>
    </source>
</evidence>
<protein>
    <recommendedName>
        <fullName evidence="1">Lcl C-terminal domain-containing protein</fullName>
    </recommendedName>
</protein>